<keyword evidence="6" id="KW-1003">Cell membrane</keyword>
<reference evidence="9" key="1">
    <citation type="submission" date="2016-11" db="EMBL/GenBank/DDBJ databases">
        <authorList>
            <person name="Sisinthy S."/>
            <person name="Ara S."/>
            <person name="Gundlapally S.R."/>
        </authorList>
    </citation>
    <scope>NUCLEOTIDE SEQUENCE [LARGE SCALE GENOMIC DNA]</scope>
    <source>
        <strain evidence="9">V1-41</strain>
    </source>
</reference>
<feature type="transmembrane region" description="Helical" evidence="6">
    <location>
        <begin position="13"/>
        <end position="34"/>
    </location>
</feature>
<dbReference type="InterPro" id="IPR045275">
    <property type="entry name" value="MscS_archaea/bacteria_type"/>
</dbReference>
<proteinExistence type="inferred from homology"/>
<evidence type="ECO:0000256" key="5">
    <source>
        <dbReference type="ARBA" id="ARBA00023136"/>
    </source>
</evidence>
<dbReference type="SUPFAM" id="SSF82861">
    <property type="entry name" value="Mechanosensitive channel protein MscS (YggB), transmembrane region"/>
    <property type="match status" value="1"/>
</dbReference>
<dbReference type="Gene3D" id="2.30.30.60">
    <property type="match status" value="1"/>
</dbReference>
<comment type="caution">
    <text evidence="8">The sequence shown here is derived from an EMBL/GenBank/DDBJ whole genome shotgun (WGS) entry which is preliminary data.</text>
</comment>
<keyword evidence="9" id="KW-1185">Reference proteome</keyword>
<dbReference type="AlphaFoldDB" id="A0A2P5TIK0"/>
<evidence type="ECO:0000259" key="7">
    <source>
        <dbReference type="Pfam" id="PF00924"/>
    </source>
</evidence>
<keyword evidence="5 6" id="KW-0472">Membrane</keyword>
<gene>
    <name evidence="8" type="ORF">UN63_15610</name>
</gene>
<evidence type="ECO:0000256" key="3">
    <source>
        <dbReference type="ARBA" id="ARBA00022692"/>
    </source>
</evidence>
<organism evidence="8 9">
    <name type="scientific">Oceanisphaera arctica</name>
    <dbReference type="NCBI Taxonomy" id="641510"/>
    <lineage>
        <taxon>Bacteria</taxon>
        <taxon>Pseudomonadati</taxon>
        <taxon>Pseudomonadota</taxon>
        <taxon>Gammaproteobacteria</taxon>
        <taxon>Aeromonadales</taxon>
        <taxon>Aeromonadaceae</taxon>
        <taxon>Oceanisphaera</taxon>
    </lineage>
</organism>
<dbReference type="GO" id="GO:0008381">
    <property type="term" value="F:mechanosensitive monoatomic ion channel activity"/>
    <property type="evidence" value="ECO:0007669"/>
    <property type="project" value="InterPro"/>
</dbReference>
<sequence length="275" mass="30802">METEQVVGLFRNITTQTLIEALVVIVIAILLVWLSQKLLPWLANRLHSNRRLLVLALIPTIRVLVIVAALIWIVPLFIEPTVQNTVAILSVTGLAIGFALKDYVSSLLAGIVAAYELPYRPGDWIEVEGCYGEVRHVGMRVVEIVTPNDTVVFIPHQKLWTGLIYNANNGGASLMCVVSFYLAPDHDAHEVRRVLEDVALTSPYLKLQQPVLVVLEEQPWGTHYRIKAYPMDPRQQFQFMSDLTARGKESLRKMPVCFARIPPEQSMDLGAKTGP</sequence>
<evidence type="ECO:0000313" key="8">
    <source>
        <dbReference type="EMBL" id="PPL14485.1"/>
    </source>
</evidence>
<evidence type="ECO:0000256" key="4">
    <source>
        <dbReference type="ARBA" id="ARBA00022989"/>
    </source>
</evidence>
<dbReference type="SUPFAM" id="SSF50182">
    <property type="entry name" value="Sm-like ribonucleoproteins"/>
    <property type="match status" value="1"/>
</dbReference>
<evidence type="ECO:0000256" key="2">
    <source>
        <dbReference type="ARBA" id="ARBA00008017"/>
    </source>
</evidence>
<feature type="domain" description="Mechanosensitive ion channel MscS" evidence="7">
    <location>
        <begin position="102"/>
        <end position="168"/>
    </location>
</feature>
<keyword evidence="6" id="KW-0406">Ion transport</keyword>
<dbReference type="Gene3D" id="1.10.287.1260">
    <property type="match status" value="1"/>
</dbReference>
<accession>A0A2P5TIK0</accession>
<dbReference type="GO" id="GO:0005886">
    <property type="term" value="C:plasma membrane"/>
    <property type="evidence" value="ECO:0007669"/>
    <property type="project" value="UniProtKB-SubCell"/>
</dbReference>
<dbReference type="PANTHER" id="PTHR30221:SF1">
    <property type="entry name" value="SMALL-CONDUCTANCE MECHANOSENSITIVE CHANNEL"/>
    <property type="match status" value="1"/>
</dbReference>
<dbReference type="PANTHER" id="PTHR30221">
    <property type="entry name" value="SMALL-CONDUCTANCE MECHANOSENSITIVE CHANNEL"/>
    <property type="match status" value="1"/>
</dbReference>
<evidence type="ECO:0000313" key="9">
    <source>
        <dbReference type="Proteomes" id="UP000242231"/>
    </source>
</evidence>
<dbReference type="Proteomes" id="UP000242231">
    <property type="component" value="Unassembled WGS sequence"/>
</dbReference>
<comment type="function">
    <text evidence="6">Mechanosensitive channel that participates in the regulation of osmotic pressure changes within the cell, opening in response to stretch forces in the membrane lipid bilayer, without the need for other proteins. Contributes to normal resistance to hypoosmotic shock. Forms an ion channel of 1.0 nanosiemens conductance with a slight preference for anions.</text>
</comment>
<evidence type="ECO:0000256" key="1">
    <source>
        <dbReference type="ARBA" id="ARBA00004141"/>
    </source>
</evidence>
<comment type="subunit">
    <text evidence="6">Homoheptamer.</text>
</comment>
<comment type="caution">
    <text evidence="6">Lacks conserved residue(s) required for the propagation of feature annotation.</text>
</comment>
<comment type="subcellular location">
    <subcellularLocation>
        <location evidence="6">Cell inner membrane</location>
        <topology evidence="6">Multi-pass membrane protein</topology>
    </subcellularLocation>
    <subcellularLocation>
        <location evidence="1">Membrane</location>
        <topology evidence="1">Multi-pass membrane protein</topology>
    </subcellularLocation>
</comment>
<dbReference type="InterPro" id="IPR011014">
    <property type="entry name" value="MscS_channel_TM-2"/>
</dbReference>
<dbReference type="OrthoDB" id="9799209at2"/>
<protein>
    <recommendedName>
        <fullName evidence="6">Small-conductance mechanosensitive channel</fullName>
    </recommendedName>
</protein>
<keyword evidence="6" id="KW-0813">Transport</keyword>
<dbReference type="InterPro" id="IPR023408">
    <property type="entry name" value="MscS_beta-dom_sf"/>
</dbReference>
<keyword evidence="3 6" id="KW-0812">Transmembrane</keyword>
<dbReference type="InterPro" id="IPR006685">
    <property type="entry name" value="MscS_channel_2nd"/>
</dbReference>
<dbReference type="EMBL" id="MPZM01000061">
    <property type="protein sequence ID" value="PPL14485.1"/>
    <property type="molecule type" value="Genomic_DNA"/>
</dbReference>
<dbReference type="RefSeq" id="WP_104488317.1">
    <property type="nucleotide sequence ID" value="NZ_BMYB01000004.1"/>
</dbReference>
<name>A0A2P5TIK0_9GAMM</name>
<keyword evidence="4 6" id="KW-1133">Transmembrane helix</keyword>
<evidence type="ECO:0000256" key="6">
    <source>
        <dbReference type="RuleBase" id="RU369025"/>
    </source>
</evidence>
<comment type="similarity">
    <text evidence="2 6">Belongs to the MscS (TC 1.A.23) family.</text>
</comment>
<dbReference type="InterPro" id="IPR010920">
    <property type="entry name" value="LSM_dom_sf"/>
</dbReference>
<keyword evidence="6" id="KW-0997">Cell inner membrane</keyword>
<feature type="transmembrane region" description="Helical" evidence="6">
    <location>
        <begin position="54"/>
        <end position="78"/>
    </location>
</feature>
<dbReference type="Pfam" id="PF00924">
    <property type="entry name" value="MS_channel_2nd"/>
    <property type="match status" value="1"/>
</dbReference>
<keyword evidence="6" id="KW-0407">Ion channel</keyword>